<dbReference type="InterPro" id="IPR011333">
    <property type="entry name" value="SKP1/BTB/POZ_sf"/>
</dbReference>
<gene>
    <name evidence="3" type="ORF">LARSCL_LOCUS19725</name>
</gene>
<dbReference type="Gene3D" id="3.30.710.10">
    <property type="entry name" value="Potassium Channel Kv1.1, Chain A"/>
    <property type="match status" value="1"/>
</dbReference>
<accession>A0AAV2BKS9</accession>
<dbReference type="InterPro" id="IPR000210">
    <property type="entry name" value="BTB/POZ_dom"/>
</dbReference>
<dbReference type="PROSITE" id="PS50097">
    <property type="entry name" value="BTB"/>
    <property type="match status" value="1"/>
</dbReference>
<dbReference type="SUPFAM" id="SSF49599">
    <property type="entry name" value="TRAF domain-like"/>
    <property type="match status" value="2"/>
</dbReference>
<evidence type="ECO:0000259" key="1">
    <source>
        <dbReference type="PROSITE" id="PS50097"/>
    </source>
</evidence>
<evidence type="ECO:0000313" key="4">
    <source>
        <dbReference type="Proteomes" id="UP001497382"/>
    </source>
</evidence>
<dbReference type="CDD" id="cd18186">
    <property type="entry name" value="BTB_POZ_ZBTB_KLHL-like"/>
    <property type="match status" value="1"/>
</dbReference>
<dbReference type="InterPro" id="IPR008974">
    <property type="entry name" value="TRAF-like"/>
</dbReference>
<dbReference type="Gene3D" id="2.60.210.10">
    <property type="entry name" value="Apoptosis, Tumor Necrosis Factor Receptor Associated Protein 2, Chain A"/>
    <property type="match status" value="1"/>
</dbReference>
<feature type="domain" description="MATH" evidence="2">
    <location>
        <begin position="10"/>
        <end position="137"/>
    </location>
</feature>
<evidence type="ECO:0008006" key="5">
    <source>
        <dbReference type="Google" id="ProtNLM"/>
    </source>
</evidence>
<dbReference type="GO" id="GO:0030163">
    <property type="term" value="P:protein catabolic process"/>
    <property type="evidence" value="ECO:0007669"/>
    <property type="project" value="UniProtKB-ARBA"/>
</dbReference>
<name>A0AAV2BKS9_9ARAC</name>
<organism evidence="3 4">
    <name type="scientific">Larinioides sclopetarius</name>
    <dbReference type="NCBI Taxonomy" id="280406"/>
    <lineage>
        <taxon>Eukaryota</taxon>
        <taxon>Metazoa</taxon>
        <taxon>Ecdysozoa</taxon>
        <taxon>Arthropoda</taxon>
        <taxon>Chelicerata</taxon>
        <taxon>Arachnida</taxon>
        <taxon>Araneae</taxon>
        <taxon>Araneomorphae</taxon>
        <taxon>Entelegynae</taxon>
        <taxon>Araneoidea</taxon>
        <taxon>Araneidae</taxon>
        <taxon>Larinioides</taxon>
    </lineage>
</organism>
<dbReference type="EMBL" id="CAXIEN010000394">
    <property type="protein sequence ID" value="CAL1296280.1"/>
    <property type="molecule type" value="Genomic_DNA"/>
</dbReference>
<dbReference type="InterPro" id="IPR002083">
    <property type="entry name" value="MATH/TRAF_dom"/>
</dbReference>
<dbReference type="PANTHER" id="PTHR24413">
    <property type="entry name" value="SPECKLE-TYPE POZ PROTEIN"/>
    <property type="match status" value="1"/>
</dbReference>
<comment type="caution">
    <text evidence="3">The sequence shown here is derived from an EMBL/GenBank/DDBJ whole genome shotgun (WGS) entry which is preliminary data.</text>
</comment>
<feature type="domain" description="BTB" evidence="1">
    <location>
        <begin position="348"/>
        <end position="412"/>
    </location>
</feature>
<dbReference type="Pfam" id="PF00651">
    <property type="entry name" value="BTB"/>
    <property type="match status" value="1"/>
</dbReference>
<keyword evidence="4" id="KW-1185">Reference proteome</keyword>
<dbReference type="PROSITE" id="PS50144">
    <property type="entry name" value="MATH"/>
    <property type="match status" value="1"/>
</dbReference>
<dbReference type="Gene3D" id="1.25.40.420">
    <property type="match status" value="1"/>
</dbReference>
<dbReference type="Proteomes" id="UP001497382">
    <property type="component" value="Unassembled WGS sequence"/>
</dbReference>
<dbReference type="AlphaFoldDB" id="A0AAV2BKS9"/>
<evidence type="ECO:0000313" key="3">
    <source>
        <dbReference type="EMBL" id="CAL1296280.1"/>
    </source>
</evidence>
<protein>
    <recommendedName>
        <fullName evidence="5">Speckle-type POZ protein</fullName>
    </recommendedName>
</protein>
<evidence type="ECO:0000259" key="2">
    <source>
        <dbReference type="PROSITE" id="PS50144"/>
    </source>
</evidence>
<sequence>MASEESGKKSFTFTWKLENVSFCVQKTGAVIRSPSFVVDSVDQTKWYLGLYPRGKVDRNYIGFYLYRDADSKGAEKVEIRFQLELVANHVSAQDTFKYEFLKNLAYGTQIFEKREEVFVTKRSVFLPQDTLTARCKIWKSDGEMAEDMQCFARTRIGVQKRSFLWNVKNFSKLQSDGKITYRIKLSEKGSSLMSIDLYLIGDKISEQIIHFKLSLQDNTIKFSTLRLSLVDASGERVKCNQEEFWFDDTSKSKKFKFLFLKNKLMAMKSTYLPDDTLSMHWEWAFSKGIVSEDIEDVQHAMTCSESEFSNAESEFSLSNAQSVINKKIISLSDTLNDLKDLYEENFLCDVKLKTSTRVFNAHKIILSASSSVFKAMFSSDMKENNSNCVSIEDLSDDTINRMLVFIYTSNLEDLTWERALHLYSAADKYAILSLKNICSSYLKNNLSQSNACEVLLLSDIHTDGDLKSTVQNYLLKNIKDIIKSYGWKHLMETNAKIAAETLCLLHK</sequence>
<dbReference type="CDD" id="cd00121">
    <property type="entry name" value="MATH"/>
    <property type="match status" value="1"/>
</dbReference>
<dbReference type="SMART" id="SM00225">
    <property type="entry name" value="BTB"/>
    <property type="match status" value="1"/>
</dbReference>
<proteinExistence type="predicted"/>
<reference evidence="3 4" key="1">
    <citation type="submission" date="2024-04" db="EMBL/GenBank/DDBJ databases">
        <authorList>
            <person name="Rising A."/>
            <person name="Reimegard J."/>
            <person name="Sonavane S."/>
            <person name="Akerstrom W."/>
            <person name="Nylinder S."/>
            <person name="Hedman E."/>
            <person name="Kallberg Y."/>
        </authorList>
    </citation>
    <scope>NUCLEOTIDE SEQUENCE [LARGE SCALE GENOMIC DNA]</scope>
</reference>
<dbReference type="SUPFAM" id="SSF54695">
    <property type="entry name" value="POZ domain"/>
    <property type="match status" value="1"/>
</dbReference>